<comment type="caution">
    <text evidence="1">The sequence shown here is derived from an EMBL/GenBank/DDBJ whole genome shotgun (WGS) entry which is preliminary data.</text>
</comment>
<reference evidence="1" key="1">
    <citation type="journal article" date="2020" name="Stud. Mycol.">
        <title>101 Dothideomycetes genomes: a test case for predicting lifestyles and emergence of pathogens.</title>
        <authorList>
            <person name="Haridas S."/>
            <person name="Albert R."/>
            <person name="Binder M."/>
            <person name="Bloem J."/>
            <person name="Labutti K."/>
            <person name="Salamov A."/>
            <person name="Andreopoulos B."/>
            <person name="Baker S."/>
            <person name="Barry K."/>
            <person name="Bills G."/>
            <person name="Bluhm B."/>
            <person name="Cannon C."/>
            <person name="Castanera R."/>
            <person name="Culley D."/>
            <person name="Daum C."/>
            <person name="Ezra D."/>
            <person name="Gonzalez J."/>
            <person name="Henrissat B."/>
            <person name="Kuo A."/>
            <person name="Liang C."/>
            <person name="Lipzen A."/>
            <person name="Lutzoni F."/>
            <person name="Magnuson J."/>
            <person name="Mondo S."/>
            <person name="Nolan M."/>
            <person name="Ohm R."/>
            <person name="Pangilinan J."/>
            <person name="Park H.-J."/>
            <person name="Ramirez L."/>
            <person name="Alfaro M."/>
            <person name="Sun H."/>
            <person name="Tritt A."/>
            <person name="Yoshinaga Y."/>
            <person name="Zwiers L.-H."/>
            <person name="Turgeon B."/>
            <person name="Goodwin S."/>
            <person name="Spatafora J."/>
            <person name="Crous P."/>
            <person name="Grigoriev I."/>
        </authorList>
    </citation>
    <scope>NUCLEOTIDE SEQUENCE</scope>
    <source>
        <strain evidence="1">CBS 525.71</strain>
    </source>
</reference>
<evidence type="ECO:0000313" key="1">
    <source>
        <dbReference type="EMBL" id="KAF2633927.1"/>
    </source>
</evidence>
<accession>A0ACB6SJQ8</accession>
<feature type="non-terminal residue" evidence="1">
    <location>
        <position position="1"/>
    </location>
</feature>
<dbReference type="Proteomes" id="UP000799754">
    <property type="component" value="Unassembled WGS sequence"/>
</dbReference>
<name>A0ACB6SJQ8_9PLEO</name>
<organism evidence="1 2">
    <name type="scientific">Macroventuria anomochaeta</name>
    <dbReference type="NCBI Taxonomy" id="301207"/>
    <lineage>
        <taxon>Eukaryota</taxon>
        <taxon>Fungi</taxon>
        <taxon>Dikarya</taxon>
        <taxon>Ascomycota</taxon>
        <taxon>Pezizomycotina</taxon>
        <taxon>Dothideomycetes</taxon>
        <taxon>Pleosporomycetidae</taxon>
        <taxon>Pleosporales</taxon>
        <taxon>Pleosporineae</taxon>
        <taxon>Didymellaceae</taxon>
        <taxon>Macroventuria</taxon>
    </lineage>
</organism>
<proteinExistence type="predicted"/>
<dbReference type="EMBL" id="MU006701">
    <property type="protein sequence ID" value="KAF2633927.1"/>
    <property type="molecule type" value="Genomic_DNA"/>
</dbReference>
<evidence type="ECO:0000313" key="2">
    <source>
        <dbReference type="Proteomes" id="UP000799754"/>
    </source>
</evidence>
<feature type="non-terminal residue" evidence="1">
    <location>
        <position position="118"/>
    </location>
</feature>
<keyword evidence="2" id="KW-1185">Reference proteome</keyword>
<gene>
    <name evidence="1" type="ORF">BU25DRAFT_321198</name>
</gene>
<protein>
    <submittedName>
        <fullName evidence="1">Uncharacterized protein</fullName>
    </submittedName>
</protein>
<sequence>VSIKTSMGLLRTPLQRAAEMVDFNMVQCLIANGAIVDTASMYGADTALQLAAMSGRVGIATLLIEHGADVKYPPARGPGRTAFKAAAERCRPDMTHLPIQYGAQLDLGVVQEVEELYE</sequence>